<dbReference type="WBParaSite" id="maker-unitig_2048-snap-gene-0.2-mRNA-1">
    <property type="protein sequence ID" value="maker-unitig_2048-snap-gene-0.2-mRNA-1"/>
    <property type="gene ID" value="maker-unitig_2048-snap-gene-0.2"/>
</dbReference>
<dbReference type="Proteomes" id="UP000095280">
    <property type="component" value="Unplaced"/>
</dbReference>
<evidence type="ECO:0000313" key="3">
    <source>
        <dbReference type="WBParaSite" id="maker-unitig_2048-snap-gene-0.2-mRNA-1"/>
    </source>
</evidence>
<sequence>MHRAGHSPVSARPPEPVRHCLSGH</sequence>
<evidence type="ECO:0000256" key="1">
    <source>
        <dbReference type="SAM" id="MobiDB-lite"/>
    </source>
</evidence>
<keyword evidence="2" id="KW-1185">Reference proteome</keyword>
<proteinExistence type="predicted"/>
<dbReference type="AlphaFoldDB" id="A0A1I8F4P0"/>
<name>A0A1I8F4P0_9PLAT</name>
<protein>
    <submittedName>
        <fullName evidence="3">Uncharacterized protein</fullName>
    </submittedName>
</protein>
<accession>A0A1I8F4P0</accession>
<reference evidence="3" key="1">
    <citation type="submission" date="2016-11" db="UniProtKB">
        <authorList>
            <consortium name="WormBaseParasite"/>
        </authorList>
    </citation>
    <scope>IDENTIFICATION</scope>
</reference>
<evidence type="ECO:0000313" key="2">
    <source>
        <dbReference type="Proteomes" id="UP000095280"/>
    </source>
</evidence>
<feature type="region of interest" description="Disordered" evidence="1">
    <location>
        <begin position="1"/>
        <end position="24"/>
    </location>
</feature>
<organism evidence="2 3">
    <name type="scientific">Macrostomum lignano</name>
    <dbReference type="NCBI Taxonomy" id="282301"/>
    <lineage>
        <taxon>Eukaryota</taxon>
        <taxon>Metazoa</taxon>
        <taxon>Spiralia</taxon>
        <taxon>Lophotrochozoa</taxon>
        <taxon>Platyhelminthes</taxon>
        <taxon>Rhabditophora</taxon>
        <taxon>Macrostomorpha</taxon>
        <taxon>Macrostomida</taxon>
        <taxon>Macrostomidae</taxon>
        <taxon>Macrostomum</taxon>
    </lineage>
</organism>